<dbReference type="InterPro" id="IPR051325">
    <property type="entry name" value="Nudix_hydrolase_domain"/>
</dbReference>
<dbReference type="AlphaFoldDB" id="A0A840F7R3"/>
<dbReference type="CDD" id="cd04662">
    <property type="entry name" value="NUDIX_Hydrolase"/>
    <property type="match status" value="1"/>
</dbReference>
<gene>
    <name evidence="3" type="ORF">BKA16_004171</name>
</gene>
<dbReference type="GO" id="GO:0006167">
    <property type="term" value="P:AMP biosynthetic process"/>
    <property type="evidence" value="ECO:0007669"/>
    <property type="project" value="TreeGrafter"/>
</dbReference>
<accession>A0A840F7R3</accession>
<comment type="caution">
    <text evidence="3">The sequence shown here is derived from an EMBL/GenBank/DDBJ whole genome shotgun (WGS) entry which is preliminary data.</text>
</comment>
<name>A0A840F7R3_9ACTN</name>
<dbReference type="InterPro" id="IPR000086">
    <property type="entry name" value="NUDIX_hydrolase_dom"/>
</dbReference>
<dbReference type="Pfam" id="PF00293">
    <property type="entry name" value="NUDIX"/>
    <property type="match status" value="1"/>
</dbReference>
<dbReference type="SUPFAM" id="SSF55811">
    <property type="entry name" value="Nudix"/>
    <property type="match status" value="1"/>
</dbReference>
<proteinExistence type="predicted"/>
<evidence type="ECO:0000259" key="2">
    <source>
        <dbReference type="PROSITE" id="PS51462"/>
    </source>
</evidence>
<evidence type="ECO:0000256" key="1">
    <source>
        <dbReference type="ARBA" id="ARBA00022801"/>
    </source>
</evidence>
<sequence length="150" mass="16667">MPQTSAGILLWRRRSDDVEVLLVHPGGPFFARKDDGFWSIPKGLVEPGEDLLVAARREFAEETGHQAPDGDAVDLGQARLKSGKRVHVFALEGDLDPETVVSNTFETVWPPRSGRTQTFPEVDRAAWFTRAEAATKLNAAQAEIVMRVEW</sequence>
<evidence type="ECO:0000313" key="4">
    <source>
        <dbReference type="Proteomes" id="UP000551501"/>
    </source>
</evidence>
<keyword evidence="1 3" id="KW-0378">Hydrolase</keyword>
<reference evidence="3 4" key="1">
    <citation type="submission" date="2020-08" db="EMBL/GenBank/DDBJ databases">
        <title>Sequencing the genomes of 1000 actinobacteria strains.</title>
        <authorList>
            <person name="Klenk H.-P."/>
        </authorList>
    </citation>
    <scope>NUCLEOTIDE SEQUENCE [LARGE SCALE GENOMIC DNA]</scope>
    <source>
        <strain evidence="3 4">DSM 45298</strain>
    </source>
</reference>
<dbReference type="PANTHER" id="PTHR21340:SF7">
    <property type="entry name" value="NUDIX HYDROLASE DOMAIN-CONTAINING PROTEIN"/>
    <property type="match status" value="1"/>
</dbReference>
<dbReference type="GO" id="GO:0006754">
    <property type="term" value="P:ATP biosynthetic process"/>
    <property type="evidence" value="ECO:0007669"/>
    <property type="project" value="TreeGrafter"/>
</dbReference>
<dbReference type="RefSeq" id="WP_183372457.1">
    <property type="nucleotide sequence ID" value="NZ_BAABHL010000001.1"/>
</dbReference>
<dbReference type="GO" id="GO:0004081">
    <property type="term" value="F:bis(5'-nucleosyl)-tetraphosphatase (asymmetrical) activity"/>
    <property type="evidence" value="ECO:0007669"/>
    <property type="project" value="TreeGrafter"/>
</dbReference>
<dbReference type="Gene3D" id="3.90.79.10">
    <property type="entry name" value="Nucleoside Triphosphate Pyrophosphohydrolase"/>
    <property type="match status" value="1"/>
</dbReference>
<keyword evidence="4" id="KW-1185">Reference proteome</keyword>
<dbReference type="Proteomes" id="UP000551501">
    <property type="component" value="Unassembled WGS sequence"/>
</dbReference>
<evidence type="ECO:0000313" key="3">
    <source>
        <dbReference type="EMBL" id="MBB4137619.1"/>
    </source>
</evidence>
<protein>
    <submittedName>
        <fullName evidence="3">Putative NUDIX family NTP pyrophosphohydrolase</fullName>
    </submittedName>
</protein>
<dbReference type="PROSITE" id="PS51462">
    <property type="entry name" value="NUDIX"/>
    <property type="match status" value="1"/>
</dbReference>
<dbReference type="PANTHER" id="PTHR21340">
    <property type="entry name" value="DIADENOSINE 5,5-P1,P4-TETRAPHOSPHATE PYROPHOSPHOHYDROLASE MUTT"/>
    <property type="match status" value="1"/>
</dbReference>
<dbReference type="InterPro" id="IPR015797">
    <property type="entry name" value="NUDIX_hydrolase-like_dom_sf"/>
</dbReference>
<dbReference type="InterPro" id="IPR020084">
    <property type="entry name" value="NUDIX_hydrolase_CS"/>
</dbReference>
<dbReference type="EMBL" id="JACIFP010000001">
    <property type="protein sequence ID" value="MBB4137619.1"/>
    <property type="molecule type" value="Genomic_DNA"/>
</dbReference>
<dbReference type="PROSITE" id="PS00893">
    <property type="entry name" value="NUDIX_BOX"/>
    <property type="match status" value="1"/>
</dbReference>
<feature type="domain" description="Nudix hydrolase" evidence="2">
    <location>
        <begin position="1"/>
        <end position="150"/>
    </location>
</feature>
<organism evidence="3 4">
    <name type="scientific">Gordonia humi</name>
    <dbReference type="NCBI Taxonomy" id="686429"/>
    <lineage>
        <taxon>Bacteria</taxon>
        <taxon>Bacillati</taxon>
        <taxon>Actinomycetota</taxon>
        <taxon>Actinomycetes</taxon>
        <taxon>Mycobacteriales</taxon>
        <taxon>Gordoniaceae</taxon>
        <taxon>Gordonia</taxon>
    </lineage>
</organism>